<organism evidence="1 2">
    <name type="scientific">Xylaria grammica</name>
    <dbReference type="NCBI Taxonomy" id="363999"/>
    <lineage>
        <taxon>Eukaryota</taxon>
        <taxon>Fungi</taxon>
        <taxon>Dikarya</taxon>
        <taxon>Ascomycota</taxon>
        <taxon>Pezizomycotina</taxon>
        <taxon>Sordariomycetes</taxon>
        <taxon>Xylariomycetidae</taxon>
        <taxon>Xylariales</taxon>
        <taxon>Xylariaceae</taxon>
        <taxon>Xylaria</taxon>
    </lineage>
</organism>
<gene>
    <name evidence="1" type="ORF">EKO27_g9554</name>
</gene>
<dbReference type="AlphaFoldDB" id="A0A439CTU5"/>
<evidence type="ECO:0008006" key="3">
    <source>
        <dbReference type="Google" id="ProtNLM"/>
    </source>
</evidence>
<accession>A0A439CTU5</accession>
<protein>
    <recommendedName>
        <fullName evidence="3">Ipa protein</fullName>
    </recommendedName>
</protein>
<dbReference type="PANTHER" id="PTHR40788:SF1">
    <property type="entry name" value="IPA PROTEIN"/>
    <property type="match status" value="1"/>
</dbReference>
<evidence type="ECO:0000313" key="1">
    <source>
        <dbReference type="EMBL" id="RWA05552.1"/>
    </source>
</evidence>
<dbReference type="EMBL" id="RYZI01000428">
    <property type="protein sequence ID" value="RWA05552.1"/>
    <property type="molecule type" value="Genomic_DNA"/>
</dbReference>
<comment type="caution">
    <text evidence="1">The sequence shown here is derived from an EMBL/GenBank/DDBJ whole genome shotgun (WGS) entry which is preliminary data.</text>
</comment>
<evidence type="ECO:0000313" key="2">
    <source>
        <dbReference type="Proteomes" id="UP000286045"/>
    </source>
</evidence>
<keyword evidence="2" id="KW-1185">Reference proteome</keyword>
<dbReference type="STRING" id="363999.A0A439CTU5"/>
<reference evidence="1 2" key="1">
    <citation type="submission" date="2018-12" db="EMBL/GenBank/DDBJ databases">
        <title>Draft genome sequence of Xylaria grammica IHI A82.</title>
        <authorList>
            <person name="Buettner E."/>
            <person name="Kellner H."/>
        </authorList>
    </citation>
    <scope>NUCLEOTIDE SEQUENCE [LARGE SCALE GENOMIC DNA]</scope>
    <source>
        <strain evidence="1 2">IHI A82</strain>
    </source>
</reference>
<dbReference type="Proteomes" id="UP000286045">
    <property type="component" value="Unassembled WGS sequence"/>
</dbReference>
<dbReference type="PANTHER" id="PTHR40788">
    <property type="entry name" value="CLR5 DOMAIN-CONTAINING PROTEIN-RELATED"/>
    <property type="match status" value="1"/>
</dbReference>
<name>A0A439CTU5_9PEZI</name>
<proteinExistence type="predicted"/>
<sequence>MQASSDPEFLEDLRRDLARKYRIHGPRLQQLWHGMEPAQRARAMKAGTPDGVVLKHPLDVSMGSVYKFMPEWNLRDVTAAGSDFLLRMLEHRATTSLGEQCFSGFANIPGDYDHIVEMMRTRNLRHTDSFQDCYTFFIGGDDYGKSFKILKRKEETLAELKPAIDARLCVPQSVGELVLLRQLYLLQCLNIMVDDILDEASTTRSQRELPKKSPDTVTTTLARLSIKPSTPKLDLPSLLDIALDQKASLDDSLTLVCTEPVVLSHLLNNWFFSRPELLADEKGRRLPAHTDRYISGAFLDTIHNSVKGAAIWNYMCRLLELLKTSADKAHRAVILQELSNVCHLEYSRAQAMFKRQVSIASGSRWFKRISNVHDNSNSRIVLKGKPEALAAGNQQVHCLLRLCQADVTASKAVEWLTKLSELHSSHPGKRDDLHSGEIEALGDLAVIVAFVQSLSSTISMPAFNRKKGQQFVAGAAELEDELNQVKPEIDLSDFVVPIDNLLEPGVAEAALKAFDKFIEEKTGTKIGFLYLDLIDHCITRLHEQLAALAQEEAVKKTAKEVKSEYIPFPPEPPKAPGVRVQERRLKEKTRPAHSSAYEISTIDLEAVAATQAPPPPPKPFKVKPGTAEVFSTLFSKAKSRGSVPWANFEAALAELGFSVVPKFGSVFTFYPPDTMATQKPLTLHRPHQSRIEGFLLLVFARRLNRQYGWAEETFQTA</sequence>